<proteinExistence type="predicted"/>
<organism evidence="1 2">
    <name type="scientific">Armatimonas rosea</name>
    <dbReference type="NCBI Taxonomy" id="685828"/>
    <lineage>
        <taxon>Bacteria</taxon>
        <taxon>Bacillati</taxon>
        <taxon>Armatimonadota</taxon>
        <taxon>Armatimonadia</taxon>
        <taxon>Armatimonadales</taxon>
        <taxon>Armatimonadaceae</taxon>
        <taxon>Armatimonas</taxon>
    </lineage>
</organism>
<accession>A0A7W9W8P7</accession>
<reference evidence="1 2" key="1">
    <citation type="submission" date="2020-08" db="EMBL/GenBank/DDBJ databases">
        <title>Genomic Encyclopedia of Type Strains, Phase IV (KMG-IV): sequencing the most valuable type-strain genomes for metagenomic binning, comparative biology and taxonomic classification.</title>
        <authorList>
            <person name="Goeker M."/>
        </authorList>
    </citation>
    <scope>NUCLEOTIDE SEQUENCE [LARGE SCALE GENOMIC DNA]</scope>
    <source>
        <strain evidence="1 2">DSM 23562</strain>
    </source>
</reference>
<dbReference type="RefSeq" id="WP_184199598.1">
    <property type="nucleotide sequence ID" value="NZ_JACHGW010000003.1"/>
</dbReference>
<evidence type="ECO:0000313" key="2">
    <source>
        <dbReference type="Proteomes" id="UP000520814"/>
    </source>
</evidence>
<keyword evidence="2" id="KW-1185">Reference proteome</keyword>
<evidence type="ECO:0000313" key="1">
    <source>
        <dbReference type="EMBL" id="MBB6051812.1"/>
    </source>
</evidence>
<name>A0A7W9W8P7_ARMRO</name>
<dbReference type="EMBL" id="JACHGW010000003">
    <property type="protein sequence ID" value="MBB6051812.1"/>
    <property type="molecule type" value="Genomic_DNA"/>
</dbReference>
<gene>
    <name evidence="1" type="ORF">HNQ39_003622</name>
</gene>
<protein>
    <recommendedName>
        <fullName evidence="3">Outer membrane lipoprotein-sorting protein</fullName>
    </recommendedName>
</protein>
<comment type="caution">
    <text evidence="1">The sequence shown here is derived from an EMBL/GenBank/DDBJ whole genome shotgun (WGS) entry which is preliminary data.</text>
</comment>
<dbReference type="AlphaFoldDB" id="A0A7W9W8P7"/>
<evidence type="ECO:0008006" key="3">
    <source>
        <dbReference type="Google" id="ProtNLM"/>
    </source>
</evidence>
<sequence length="242" mass="27048">MRQDEKELLGKIAAPHGLTTLTSLRQEAAMEVRMMGMKGPSMRTRFLFDFKNRRGRVEFWENGKLNRIHQETAEGRVFWTAKAGTTPLGTAKVPFDFVPNMQTGLIGLLALSITHDTLQAKPTDAIGKRKGSSLTRTREARLMPVMQGRDEPKVEQCACAWTYLLAPDGTLLAERVVQTTTANKRIEQEFTYERFETVQGVKVPVELGVKMDGLPKMASVKLKVVATEINPTLSPDDFKLPS</sequence>
<dbReference type="Proteomes" id="UP000520814">
    <property type="component" value="Unassembled WGS sequence"/>
</dbReference>